<evidence type="ECO:0000313" key="5">
    <source>
        <dbReference type="Proteomes" id="UP000235388"/>
    </source>
</evidence>
<organism evidence="4 5">
    <name type="scientific">Puccinia coronata f. sp. avenae</name>
    <dbReference type="NCBI Taxonomy" id="200324"/>
    <lineage>
        <taxon>Eukaryota</taxon>
        <taxon>Fungi</taxon>
        <taxon>Dikarya</taxon>
        <taxon>Basidiomycota</taxon>
        <taxon>Pucciniomycotina</taxon>
        <taxon>Pucciniomycetes</taxon>
        <taxon>Pucciniales</taxon>
        <taxon>Pucciniaceae</taxon>
        <taxon>Puccinia</taxon>
    </lineage>
</organism>
<keyword evidence="1" id="KW-1133">Transmembrane helix</keyword>
<evidence type="ECO:0000313" key="3">
    <source>
        <dbReference type="EMBL" id="PLW32967.1"/>
    </source>
</evidence>
<evidence type="ECO:0000313" key="2">
    <source>
        <dbReference type="EMBL" id="PLW15850.1"/>
    </source>
</evidence>
<keyword evidence="1" id="KW-0812">Transmembrane</keyword>
<proteinExistence type="predicted"/>
<dbReference type="AlphaFoldDB" id="A0A2N5VR97"/>
<dbReference type="EMBL" id="PGCJ01000885">
    <property type="protein sequence ID" value="PLW15850.1"/>
    <property type="molecule type" value="Genomic_DNA"/>
</dbReference>
<dbReference type="Proteomes" id="UP000235392">
    <property type="component" value="Unassembled WGS sequence"/>
</dbReference>
<evidence type="ECO:0000313" key="6">
    <source>
        <dbReference type="Proteomes" id="UP000235392"/>
    </source>
</evidence>
<dbReference type="EMBL" id="PGCI01000231">
    <property type="protein sequence ID" value="PLW32967.1"/>
    <property type="molecule type" value="Genomic_DNA"/>
</dbReference>
<keyword evidence="1" id="KW-0472">Membrane</keyword>
<dbReference type="OrthoDB" id="2504808at2759"/>
<keyword evidence="5" id="KW-1185">Reference proteome</keyword>
<evidence type="ECO:0000256" key="1">
    <source>
        <dbReference type="SAM" id="Phobius"/>
    </source>
</evidence>
<comment type="caution">
    <text evidence="4">The sequence shown here is derived from an EMBL/GenBank/DDBJ whole genome shotgun (WGS) entry which is preliminary data.</text>
</comment>
<protein>
    <submittedName>
        <fullName evidence="4">Uncharacterized protein</fullName>
    </submittedName>
</protein>
<gene>
    <name evidence="4" type="ORF">PCANC_10577</name>
    <name evidence="2" type="ORF">PCANC_20556</name>
    <name evidence="3" type="ORF">PCASD_20108</name>
</gene>
<name>A0A2N5VR97_9BASI</name>
<dbReference type="EMBL" id="PGCJ01000080">
    <property type="protein sequence ID" value="PLW52507.1"/>
    <property type="molecule type" value="Genomic_DNA"/>
</dbReference>
<reference evidence="5 6" key="1">
    <citation type="submission" date="2017-11" db="EMBL/GenBank/DDBJ databases">
        <title>De novo assembly and phasing of dikaryotic genomes from two isolates of Puccinia coronata f. sp. avenae, the causal agent of oat crown rust.</title>
        <authorList>
            <person name="Miller M.E."/>
            <person name="Zhang Y."/>
            <person name="Omidvar V."/>
            <person name="Sperschneider J."/>
            <person name="Schwessinger B."/>
            <person name="Raley C."/>
            <person name="Palmer J.M."/>
            <person name="Garnica D."/>
            <person name="Upadhyaya N."/>
            <person name="Rathjen J."/>
            <person name="Taylor J.M."/>
            <person name="Park R.F."/>
            <person name="Dodds P.N."/>
            <person name="Hirsch C.D."/>
            <person name="Kianian S.F."/>
            <person name="Figueroa M."/>
        </authorList>
    </citation>
    <scope>NUCLEOTIDE SEQUENCE [LARGE SCALE GENOMIC DNA]</scope>
    <source>
        <strain evidence="4">12NC29</strain>
        <strain evidence="3">12SD80</strain>
    </source>
</reference>
<dbReference type="Proteomes" id="UP000235388">
    <property type="component" value="Unassembled WGS sequence"/>
</dbReference>
<evidence type="ECO:0000313" key="4">
    <source>
        <dbReference type="EMBL" id="PLW52507.1"/>
    </source>
</evidence>
<accession>A0A2N5VR97</accession>
<sequence>MLVLRDPHARGGRQLRLVLERRDAALPSEGSSSQLNGIYIIVILAFMVVASLLLVAFLQYQSRRIDERLRAVMAAHGPRPAVPRPCKVTTTTTTATATATATITTSAPTQFIPSRPPLASFPSVSTASPSRPYAMSSVYSSHASLHTDNPDPSSTYYDDLTAALKDKSSLNSHFINPVNFCDQDFSSHLSLKTIRTIP</sequence>
<feature type="transmembrane region" description="Helical" evidence="1">
    <location>
        <begin position="38"/>
        <end position="60"/>
    </location>
</feature>